<sequence>MKKKFNIFICGALTALNVFGASITQLITTPSQQVLLEWTEPAHPDSDGFELLTSTNLSDSIWSPAGGHDEWPGSATNWSEDISAPSTFYKVNHVSRGTVTDAQMLGIIDTTNLVNICEYYGVPTNLVTYCVAAVTINYSTFDARHISTNASGLLIMPVGIDSFPQPPAEIPAISLLHGTMFANEEVPSVRHVYGEGLAGALLASSGYAVCMPDYPGFGASSGTHPYLHARSEATSAVDMMRAALFVLESYTELPQPNGQLFIAGYSQGGHATLALQKELEQNHADEFPLTASAPMAGPHDLSGVMKPLIFSGESYNYPAYIPYVILGLNSVYSFGTITDFFNEPYASTLPPLFDGNHYGYEINDQMPAVPREIFTETFINEVKSDENHPFAAALRKNDTYRDWVPTTPTCFFHCASDTIVPYSNSVTAMNAFIEAGASTNLVSLFDPYPAGDHSDGFFPCLQAAKLWFDSFLAP</sequence>
<protein>
    <submittedName>
        <fullName evidence="2">Alpha/beta fold hydrolase</fullName>
    </submittedName>
</protein>
<reference evidence="2 3" key="1">
    <citation type="submission" date="2020-01" db="EMBL/GenBank/DDBJ databases">
        <title>Ponticoccus aerotolerans gen. nov., sp. nov., an anaerobic bacterium and proposal of Ponticoccusceae fam. nov., Ponticoccusles ord. nov. and Ponticoccuse classis nov. in the phylum Kiritimatiellaeota.</title>
        <authorList>
            <person name="Zhou L.Y."/>
            <person name="Du Z.J."/>
        </authorList>
    </citation>
    <scope>NUCLEOTIDE SEQUENCE [LARGE SCALE GENOMIC DNA]</scope>
    <source>
        <strain evidence="2 3">S-5007</strain>
    </source>
</reference>
<dbReference type="GO" id="GO:0016042">
    <property type="term" value="P:lipid catabolic process"/>
    <property type="evidence" value="ECO:0007669"/>
    <property type="project" value="InterPro"/>
</dbReference>
<feature type="signal peptide" evidence="1">
    <location>
        <begin position="1"/>
        <end position="20"/>
    </location>
</feature>
<keyword evidence="3" id="KW-1185">Reference proteome</keyword>
<dbReference type="GO" id="GO:0004806">
    <property type="term" value="F:triacylglycerol lipase activity"/>
    <property type="evidence" value="ECO:0007669"/>
    <property type="project" value="InterPro"/>
</dbReference>
<evidence type="ECO:0000313" key="2">
    <source>
        <dbReference type="EMBL" id="QHI69372.1"/>
    </source>
</evidence>
<dbReference type="EMBL" id="CP047593">
    <property type="protein sequence ID" value="QHI69372.1"/>
    <property type="molecule type" value="Genomic_DNA"/>
</dbReference>
<evidence type="ECO:0000256" key="1">
    <source>
        <dbReference type="SAM" id="SignalP"/>
    </source>
</evidence>
<gene>
    <name evidence="2" type="ORF">GT409_07875</name>
</gene>
<dbReference type="KEGG" id="taer:GT409_07875"/>
<feature type="chain" id="PRO_5026872669" evidence="1">
    <location>
        <begin position="21"/>
        <end position="474"/>
    </location>
</feature>
<dbReference type="Pfam" id="PF03583">
    <property type="entry name" value="LIP"/>
    <property type="match status" value="1"/>
</dbReference>
<organism evidence="2 3">
    <name type="scientific">Tichowtungia aerotolerans</name>
    <dbReference type="NCBI Taxonomy" id="2697043"/>
    <lineage>
        <taxon>Bacteria</taxon>
        <taxon>Pseudomonadati</taxon>
        <taxon>Kiritimatiellota</taxon>
        <taxon>Tichowtungiia</taxon>
        <taxon>Tichowtungiales</taxon>
        <taxon>Tichowtungiaceae</taxon>
        <taxon>Tichowtungia</taxon>
    </lineage>
</organism>
<dbReference type="AlphaFoldDB" id="A0A6P1M5Q3"/>
<dbReference type="Gene3D" id="1.10.260.160">
    <property type="match status" value="1"/>
</dbReference>
<dbReference type="SUPFAM" id="SSF53474">
    <property type="entry name" value="alpha/beta-Hydrolases"/>
    <property type="match status" value="1"/>
</dbReference>
<dbReference type="PANTHER" id="PTHR34853:SF1">
    <property type="entry name" value="LIPASE 5"/>
    <property type="match status" value="1"/>
</dbReference>
<dbReference type="InterPro" id="IPR029058">
    <property type="entry name" value="AB_hydrolase_fold"/>
</dbReference>
<dbReference type="PANTHER" id="PTHR34853">
    <property type="match status" value="1"/>
</dbReference>
<dbReference type="RefSeq" id="WP_160628554.1">
    <property type="nucleotide sequence ID" value="NZ_CP047593.1"/>
</dbReference>
<dbReference type="Proteomes" id="UP000464954">
    <property type="component" value="Chromosome"/>
</dbReference>
<accession>A0A6P1M5Q3</accession>
<dbReference type="InterPro" id="IPR005152">
    <property type="entry name" value="Lipase_secreted"/>
</dbReference>
<proteinExistence type="predicted"/>
<dbReference type="Gene3D" id="3.40.50.1820">
    <property type="entry name" value="alpha/beta hydrolase"/>
    <property type="match status" value="1"/>
</dbReference>
<name>A0A6P1M5Q3_9BACT</name>
<evidence type="ECO:0000313" key="3">
    <source>
        <dbReference type="Proteomes" id="UP000464954"/>
    </source>
</evidence>
<keyword evidence="2" id="KW-0378">Hydrolase</keyword>
<keyword evidence="1" id="KW-0732">Signal</keyword>